<dbReference type="AlphaFoldDB" id="A0AA38UKC4"/>
<dbReference type="PANTHER" id="PTHR39214:SF1">
    <property type="entry name" value="MICROBODY (PEROXISOME) BIOGENESIS PROTEIN PEROXIN 8 (EUROFUNG)"/>
    <property type="match status" value="1"/>
</dbReference>
<dbReference type="PANTHER" id="PTHR39214">
    <property type="entry name" value="MICROBODY (PEROXISOME) BIOGENESIS PROTEIN PEROXIN 8 (EUROFUNG)"/>
    <property type="match status" value="1"/>
</dbReference>
<protein>
    <submittedName>
        <fullName evidence="1">Uncharacterized protein</fullName>
    </submittedName>
</protein>
<accession>A0AA38UKC4</accession>
<keyword evidence="2" id="KW-1185">Reference proteome</keyword>
<gene>
    <name evidence="1" type="ORF">F5878DRAFT_601763</name>
</gene>
<dbReference type="EMBL" id="MU805951">
    <property type="protein sequence ID" value="KAJ3844560.1"/>
    <property type="molecule type" value="Genomic_DNA"/>
</dbReference>
<comment type="caution">
    <text evidence="1">The sequence shown here is derived from an EMBL/GenBank/DDBJ whole genome shotgun (WGS) entry which is preliminary data.</text>
</comment>
<evidence type="ECO:0000313" key="2">
    <source>
        <dbReference type="Proteomes" id="UP001163846"/>
    </source>
</evidence>
<evidence type="ECO:0000313" key="1">
    <source>
        <dbReference type="EMBL" id="KAJ3844560.1"/>
    </source>
</evidence>
<reference evidence="1" key="1">
    <citation type="submission" date="2022-08" db="EMBL/GenBank/DDBJ databases">
        <authorList>
            <consortium name="DOE Joint Genome Institute"/>
            <person name="Min B."/>
            <person name="Riley R."/>
            <person name="Sierra-Patev S."/>
            <person name="Naranjo-Ortiz M."/>
            <person name="Looney B."/>
            <person name="Konkel Z."/>
            <person name="Slot J.C."/>
            <person name="Sakamoto Y."/>
            <person name="Steenwyk J.L."/>
            <person name="Rokas A."/>
            <person name="Carro J."/>
            <person name="Camarero S."/>
            <person name="Ferreira P."/>
            <person name="Molpeceres G."/>
            <person name="Ruiz-Duenas F.J."/>
            <person name="Serrano A."/>
            <person name="Henrissat B."/>
            <person name="Drula E."/>
            <person name="Hughes K.W."/>
            <person name="Mata J.L."/>
            <person name="Ishikawa N.K."/>
            <person name="Vargas-Isla R."/>
            <person name="Ushijima S."/>
            <person name="Smith C.A."/>
            <person name="Ahrendt S."/>
            <person name="Andreopoulos W."/>
            <person name="He G."/>
            <person name="Labutti K."/>
            <person name="Lipzen A."/>
            <person name="Ng V."/>
            <person name="Sandor L."/>
            <person name="Barry K."/>
            <person name="Martinez A.T."/>
            <person name="Xiao Y."/>
            <person name="Gibbons J.G."/>
            <person name="Terashima K."/>
            <person name="Hibbett D.S."/>
            <person name="Grigoriev I.V."/>
        </authorList>
    </citation>
    <scope>NUCLEOTIDE SEQUENCE</scope>
    <source>
        <strain evidence="1">TFB9207</strain>
    </source>
</reference>
<sequence>MPNTAYSNLLQHLHRAQPTLPLETIQSALAFHIANQSPLPTPLAATAITSPLFLTHPLNLSRLQVLSNSFRHALHLKYTLFSGPRQGFFERSNSTRLTEWTSSLMKGLQGGDSLLRLAAASGVLQGLDDLLLEAIKAKVEDEVVIAFAEVMDQEGVAREWESEFQQTAPLNNSIQDQVPSLSISLLTISLILAAQSLPLVAPSKLKALPLAALSQLLTSCIIETFNRGDFLRESPTSAMLRPHIASLSRLEAFVLSLSLDSRPREGLTAAQITFNHLRAMAERVAEQIPQLLATTISPPSTSTGPFFTLKTLLFSVIMISDSVLSSCIYVPPTHYRLSATSSLSSPASLSLTTILTLSHLSFVVSQFGGISSSGTSEEASFKELRKTTYLALDILASGSSDVPERLLDELMDSRSPSVASNQPLGFRVGQPETVARSLVEEIIVLAQTSFALSCVEQLVPVLGVKYIRGPVWTLVEPNLIRRRHLYSPPSGIPSSDSTAEQFLDQLRRETFESAHSVVLAILNANVATIDTSTYALETPGLNLGEDVARDDMTLSDFCVRLVPFYTHCLIQNSGPGELSTSQLRIAYASLIRSACNFVSSQPHENDDPSKFSLAWYSMDELLGAIRNLENDESHLEQKHRLRLTFVSCVSALPLALLGRFFEEVDRLDEERKGSSADAIDLVQQEHKRMELMETLFREISEVVGDREKEFVLRWWSSFVTKNSTSKAKL</sequence>
<dbReference type="InterPro" id="IPR055334">
    <property type="entry name" value="PEX8-like"/>
</dbReference>
<dbReference type="Proteomes" id="UP001163846">
    <property type="component" value="Unassembled WGS sequence"/>
</dbReference>
<proteinExistence type="predicted"/>
<organism evidence="1 2">
    <name type="scientific">Lentinula raphanica</name>
    <dbReference type="NCBI Taxonomy" id="153919"/>
    <lineage>
        <taxon>Eukaryota</taxon>
        <taxon>Fungi</taxon>
        <taxon>Dikarya</taxon>
        <taxon>Basidiomycota</taxon>
        <taxon>Agaricomycotina</taxon>
        <taxon>Agaricomycetes</taxon>
        <taxon>Agaricomycetidae</taxon>
        <taxon>Agaricales</taxon>
        <taxon>Marasmiineae</taxon>
        <taxon>Omphalotaceae</taxon>
        <taxon>Lentinula</taxon>
    </lineage>
</organism>
<name>A0AA38UKC4_9AGAR</name>